<proteinExistence type="predicted"/>
<comment type="caution">
    <text evidence="1">The sequence shown here is derived from an EMBL/GenBank/DDBJ whole genome shotgun (WGS) entry which is preliminary data.</text>
</comment>
<dbReference type="EMBL" id="NFKP01000006">
    <property type="protein sequence ID" value="OUP70065.1"/>
    <property type="molecule type" value="Genomic_DNA"/>
</dbReference>
<protein>
    <submittedName>
        <fullName evidence="1">Uncharacterized protein</fullName>
    </submittedName>
</protein>
<accession>A0A1Y4N3F6</accession>
<evidence type="ECO:0000313" key="2">
    <source>
        <dbReference type="Proteomes" id="UP000196386"/>
    </source>
</evidence>
<organism evidence="1 2">
    <name type="scientific">Anaerotruncus colihominis</name>
    <dbReference type="NCBI Taxonomy" id="169435"/>
    <lineage>
        <taxon>Bacteria</taxon>
        <taxon>Bacillati</taxon>
        <taxon>Bacillota</taxon>
        <taxon>Clostridia</taxon>
        <taxon>Eubacteriales</taxon>
        <taxon>Oscillospiraceae</taxon>
        <taxon>Anaerotruncus</taxon>
    </lineage>
</organism>
<sequence>MEGELGQPLNALLKYEKLILSKEETTSGHGCGFFPADFSCPAPVCPCDSAAQGFFLSSEMS</sequence>
<gene>
    <name evidence="1" type="ORF">B5F11_07000</name>
</gene>
<name>A0A1Y4N3F6_9FIRM</name>
<dbReference type="AlphaFoldDB" id="A0A1Y4N3F6"/>
<evidence type="ECO:0000313" key="1">
    <source>
        <dbReference type="EMBL" id="OUP70065.1"/>
    </source>
</evidence>
<reference evidence="2" key="1">
    <citation type="submission" date="2017-04" db="EMBL/GenBank/DDBJ databases">
        <title>Function of individual gut microbiota members based on whole genome sequencing of pure cultures obtained from chicken caecum.</title>
        <authorList>
            <person name="Medvecky M."/>
            <person name="Cejkova D."/>
            <person name="Polansky O."/>
            <person name="Karasova D."/>
            <person name="Kubasova T."/>
            <person name="Cizek A."/>
            <person name="Rychlik I."/>
        </authorList>
    </citation>
    <scope>NUCLEOTIDE SEQUENCE [LARGE SCALE GENOMIC DNA]</scope>
    <source>
        <strain evidence="2">An175</strain>
    </source>
</reference>
<dbReference type="Proteomes" id="UP000196386">
    <property type="component" value="Unassembled WGS sequence"/>
</dbReference>